<reference evidence="3" key="2">
    <citation type="submission" date="2024-10" db="UniProtKB">
        <authorList>
            <consortium name="EnsemblProtists"/>
        </authorList>
    </citation>
    <scope>IDENTIFICATION</scope>
</reference>
<dbReference type="KEGG" id="ehx:EMIHUDRAFT_220349"/>
<evidence type="ECO:0000313" key="3">
    <source>
        <dbReference type="EnsemblProtists" id="EOD05207"/>
    </source>
</evidence>
<dbReference type="InterPro" id="IPR001214">
    <property type="entry name" value="SET_dom"/>
</dbReference>
<proteinExistence type="predicted"/>
<dbReference type="GO" id="GO:0016279">
    <property type="term" value="F:protein-lysine N-methyltransferase activity"/>
    <property type="evidence" value="ECO:0007669"/>
    <property type="project" value="TreeGrafter"/>
</dbReference>
<dbReference type="PANTHER" id="PTHR13271">
    <property type="entry name" value="UNCHARACTERIZED PUTATIVE METHYLTRANSFERASE"/>
    <property type="match status" value="1"/>
</dbReference>
<dbReference type="Proteomes" id="UP000013827">
    <property type="component" value="Unassembled WGS sequence"/>
</dbReference>
<reference evidence="4" key="1">
    <citation type="journal article" date="2013" name="Nature">
        <title>Pan genome of the phytoplankton Emiliania underpins its global distribution.</title>
        <authorList>
            <person name="Read B.A."/>
            <person name="Kegel J."/>
            <person name="Klute M.J."/>
            <person name="Kuo A."/>
            <person name="Lefebvre S.C."/>
            <person name="Maumus F."/>
            <person name="Mayer C."/>
            <person name="Miller J."/>
            <person name="Monier A."/>
            <person name="Salamov A."/>
            <person name="Young J."/>
            <person name="Aguilar M."/>
            <person name="Claverie J.M."/>
            <person name="Frickenhaus S."/>
            <person name="Gonzalez K."/>
            <person name="Herman E.K."/>
            <person name="Lin Y.C."/>
            <person name="Napier J."/>
            <person name="Ogata H."/>
            <person name="Sarno A.F."/>
            <person name="Shmutz J."/>
            <person name="Schroeder D."/>
            <person name="de Vargas C."/>
            <person name="Verret F."/>
            <person name="von Dassow P."/>
            <person name="Valentin K."/>
            <person name="Van de Peer Y."/>
            <person name="Wheeler G."/>
            <person name="Dacks J.B."/>
            <person name="Delwiche C.F."/>
            <person name="Dyhrman S.T."/>
            <person name="Glockner G."/>
            <person name="John U."/>
            <person name="Richards T."/>
            <person name="Worden A.Z."/>
            <person name="Zhang X."/>
            <person name="Grigoriev I.V."/>
            <person name="Allen A.E."/>
            <person name="Bidle K."/>
            <person name="Borodovsky M."/>
            <person name="Bowler C."/>
            <person name="Brownlee C."/>
            <person name="Cock J.M."/>
            <person name="Elias M."/>
            <person name="Gladyshev V.N."/>
            <person name="Groth M."/>
            <person name="Guda C."/>
            <person name="Hadaegh A."/>
            <person name="Iglesias-Rodriguez M.D."/>
            <person name="Jenkins J."/>
            <person name="Jones B.M."/>
            <person name="Lawson T."/>
            <person name="Leese F."/>
            <person name="Lindquist E."/>
            <person name="Lobanov A."/>
            <person name="Lomsadze A."/>
            <person name="Malik S.B."/>
            <person name="Marsh M.E."/>
            <person name="Mackinder L."/>
            <person name="Mock T."/>
            <person name="Mueller-Roeber B."/>
            <person name="Pagarete A."/>
            <person name="Parker M."/>
            <person name="Probert I."/>
            <person name="Quesneville H."/>
            <person name="Raines C."/>
            <person name="Rensing S.A."/>
            <person name="Riano-Pachon D.M."/>
            <person name="Richier S."/>
            <person name="Rokitta S."/>
            <person name="Shiraiwa Y."/>
            <person name="Soanes D.M."/>
            <person name="van der Giezen M."/>
            <person name="Wahlund T.M."/>
            <person name="Williams B."/>
            <person name="Wilson W."/>
            <person name="Wolfe G."/>
            <person name="Wurch L.L."/>
        </authorList>
    </citation>
    <scope>NUCLEOTIDE SEQUENCE</scope>
</reference>
<dbReference type="InterPro" id="IPR050600">
    <property type="entry name" value="SETD3_SETD6_MTase"/>
</dbReference>
<dbReference type="Gene3D" id="3.90.1410.10">
    <property type="entry name" value="set domain protein methyltransferase, domain 1"/>
    <property type="match status" value="1"/>
</dbReference>
<dbReference type="PaxDb" id="2903-EOD05207"/>
<dbReference type="GeneID" id="17251254"/>
<dbReference type="InterPro" id="IPR046341">
    <property type="entry name" value="SET_dom_sf"/>
</dbReference>
<dbReference type="EnsemblProtists" id="EOD05207">
    <property type="protein sequence ID" value="EOD05207"/>
    <property type="gene ID" value="EMIHUDRAFT_220349"/>
</dbReference>
<dbReference type="AlphaFoldDB" id="A0A0D3I1S2"/>
<keyword evidence="4" id="KW-1185">Reference proteome</keyword>
<sequence length="341" mass="38400">MSETMPADLLDGGIWRRATWERRTLAERVELWPRAQKAMGIQCPKLKFGSFYYPTLGIKLRGVRATEAIRSAELVCRVPRASLLSAFTIQNSSLSPMVREVGTRSAMASFLIRESTRNASFWMPYVKALLEAHPTDGIPQTWDPATSQERLNSLSNYSRKLAASSRAATESAWRRLVDVSFRRHAAALSEGGVCDAIVCSQEQLVQVYSRERFRSMVSVLHARQWSMPWYTPGQQILFSAPGADLLNHGTPGDVKNRFRASEHAFTMHAKRAIRKGEEVRKHYSYLMCCERYLNAYGFLPSGVPQCQTPPHMPRGPNPCGRGVPLQPEPQRPRLPQPGRDA</sequence>
<accession>A0A0D3I1S2</accession>
<evidence type="ECO:0000313" key="4">
    <source>
        <dbReference type="Proteomes" id="UP000013827"/>
    </source>
</evidence>
<protein>
    <recommendedName>
        <fullName evidence="2">SET domain-containing protein</fullName>
    </recommendedName>
</protein>
<dbReference type="PANTHER" id="PTHR13271:SF145">
    <property type="entry name" value="SET DOMAIN-CONTAINING PROTEIN"/>
    <property type="match status" value="1"/>
</dbReference>
<dbReference type="CDD" id="cd10527">
    <property type="entry name" value="SET_LSMT"/>
    <property type="match status" value="1"/>
</dbReference>
<feature type="compositionally biased region" description="Pro residues" evidence="1">
    <location>
        <begin position="326"/>
        <end position="335"/>
    </location>
</feature>
<dbReference type="HOGENOM" id="CLU_843169_0_0_1"/>
<feature type="domain" description="SET" evidence="2">
    <location>
        <begin position="61"/>
        <end position="283"/>
    </location>
</feature>
<name>A0A0D3I1S2_EMIH1</name>
<evidence type="ECO:0000259" key="2">
    <source>
        <dbReference type="Pfam" id="PF00856"/>
    </source>
</evidence>
<dbReference type="RefSeq" id="XP_005757636.1">
    <property type="nucleotide sequence ID" value="XM_005757579.1"/>
</dbReference>
<feature type="region of interest" description="Disordered" evidence="1">
    <location>
        <begin position="309"/>
        <end position="341"/>
    </location>
</feature>
<dbReference type="SUPFAM" id="SSF82199">
    <property type="entry name" value="SET domain"/>
    <property type="match status" value="1"/>
</dbReference>
<dbReference type="Pfam" id="PF00856">
    <property type="entry name" value="SET"/>
    <property type="match status" value="1"/>
</dbReference>
<organism evidence="3 4">
    <name type="scientific">Emiliania huxleyi (strain CCMP1516)</name>
    <dbReference type="NCBI Taxonomy" id="280463"/>
    <lineage>
        <taxon>Eukaryota</taxon>
        <taxon>Haptista</taxon>
        <taxon>Haptophyta</taxon>
        <taxon>Prymnesiophyceae</taxon>
        <taxon>Isochrysidales</taxon>
        <taxon>Noelaerhabdaceae</taxon>
        <taxon>Emiliania</taxon>
    </lineage>
</organism>
<evidence type="ECO:0000256" key="1">
    <source>
        <dbReference type="SAM" id="MobiDB-lite"/>
    </source>
</evidence>